<feature type="compositionally biased region" description="Acidic residues" evidence="1">
    <location>
        <begin position="257"/>
        <end position="274"/>
    </location>
</feature>
<feature type="domain" description="Putative plant transposon protein" evidence="2">
    <location>
        <begin position="27"/>
        <end position="216"/>
    </location>
</feature>
<evidence type="ECO:0000259" key="2">
    <source>
        <dbReference type="Pfam" id="PF20167"/>
    </source>
</evidence>
<evidence type="ECO:0000313" key="3">
    <source>
        <dbReference type="EMBL" id="RYR66936.1"/>
    </source>
</evidence>
<sequence length="381" mass="44696">MRDKKIYPEVPLLLPDEDCQEMKAKIRKRRWEELISLITRINANIIWEFYTNTPRIEINQAPTYKSYVRGTEVDFSPSTIMKVMKLRASHFDEPGYHQRLNEEQDYDEIASETCVVNTEWVGTTKNKYKYLTRVDLTPEAKGWYELLKRSILGTVNNSEVNKKGAIMLYCMIMGGEVKVHEIIANDIQRIAEKNSAEGWLHYPSTIMRLCMKAKVPMEDENPTWLNPGVPITIERMMIVTEAQQSRRPQRRRQRDEPMEEEESQEEEEAQEEEEPQHVQPHDNLNMTQMQEAIGSDYNINSQIKLNYIGQHLHNMDPAFPTFDEFFKKKSEIEVSKAMSLEDRVEETMNKAGFWKGQQTTDLDTEDTTPQANARRKKKHDK</sequence>
<feature type="region of interest" description="Disordered" evidence="1">
    <location>
        <begin position="240"/>
        <end position="280"/>
    </location>
</feature>
<dbReference type="InterPro" id="IPR046796">
    <property type="entry name" value="Transposase_32_dom"/>
</dbReference>
<dbReference type="Pfam" id="PF20167">
    <property type="entry name" value="Transposase_32"/>
    <property type="match status" value="1"/>
</dbReference>
<gene>
    <name evidence="3" type="ORF">Ahy_A03g013128</name>
</gene>
<protein>
    <recommendedName>
        <fullName evidence="2">Putative plant transposon protein domain-containing protein</fullName>
    </recommendedName>
</protein>
<dbReference type="AlphaFoldDB" id="A0A445DUU5"/>
<name>A0A445DUU5_ARAHY</name>
<proteinExistence type="predicted"/>
<dbReference type="EMBL" id="SDMP01000003">
    <property type="protein sequence ID" value="RYR66936.1"/>
    <property type="molecule type" value="Genomic_DNA"/>
</dbReference>
<keyword evidence="4" id="KW-1185">Reference proteome</keyword>
<reference evidence="3 4" key="1">
    <citation type="submission" date="2019-01" db="EMBL/GenBank/DDBJ databases">
        <title>Sequencing of cultivated peanut Arachis hypogaea provides insights into genome evolution and oil improvement.</title>
        <authorList>
            <person name="Chen X."/>
        </authorList>
    </citation>
    <scope>NUCLEOTIDE SEQUENCE [LARGE SCALE GENOMIC DNA]</scope>
    <source>
        <strain evidence="4">cv. Fuhuasheng</strain>
        <tissue evidence="3">Leaves</tissue>
    </source>
</reference>
<organism evidence="3 4">
    <name type="scientific">Arachis hypogaea</name>
    <name type="common">Peanut</name>
    <dbReference type="NCBI Taxonomy" id="3818"/>
    <lineage>
        <taxon>Eukaryota</taxon>
        <taxon>Viridiplantae</taxon>
        <taxon>Streptophyta</taxon>
        <taxon>Embryophyta</taxon>
        <taxon>Tracheophyta</taxon>
        <taxon>Spermatophyta</taxon>
        <taxon>Magnoliopsida</taxon>
        <taxon>eudicotyledons</taxon>
        <taxon>Gunneridae</taxon>
        <taxon>Pentapetalae</taxon>
        <taxon>rosids</taxon>
        <taxon>fabids</taxon>
        <taxon>Fabales</taxon>
        <taxon>Fabaceae</taxon>
        <taxon>Papilionoideae</taxon>
        <taxon>50 kb inversion clade</taxon>
        <taxon>dalbergioids sensu lato</taxon>
        <taxon>Dalbergieae</taxon>
        <taxon>Pterocarpus clade</taxon>
        <taxon>Arachis</taxon>
    </lineage>
</organism>
<feature type="region of interest" description="Disordered" evidence="1">
    <location>
        <begin position="349"/>
        <end position="381"/>
    </location>
</feature>
<accession>A0A445DUU5</accession>
<evidence type="ECO:0000256" key="1">
    <source>
        <dbReference type="SAM" id="MobiDB-lite"/>
    </source>
</evidence>
<comment type="caution">
    <text evidence="3">The sequence shown here is derived from an EMBL/GenBank/DDBJ whole genome shotgun (WGS) entry which is preliminary data.</text>
</comment>
<dbReference type="Proteomes" id="UP000289738">
    <property type="component" value="Chromosome A03"/>
</dbReference>
<evidence type="ECO:0000313" key="4">
    <source>
        <dbReference type="Proteomes" id="UP000289738"/>
    </source>
</evidence>